<name>A0ABW5JNM1_9BACT</name>
<organism evidence="3 4">
    <name type="scientific">Gracilimonas halophila</name>
    <dbReference type="NCBI Taxonomy" id="1834464"/>
    <lineage>
        <taxon>Bacteria</taxon>
        <taxon>Pseudomonadati</taxon>
        <taxon>Balneolota</taxon>
        <taxon>Balneolia</taxon>
        <taxon>Balneolales</taxon>
        <taxon>Balneolaceae</taxon>
        <taxon>Gracilimonas</taxon>
    </lineage>
</organism>
<feature type="domain" description="DUF5723" evidence="2">
    <location>
        <begin position="80"/>
        <end position="473"/>
    </location>
</feature>
<comment type="caution">
    <text evidence="3">The sequence shown here is derived from an EMBL/GenBank/DDBJ whole genome shotgun (WGS) entry which is preliminary data.</text>
</comment>
<dbReference type="RefSeq" id="WP_390303677.1">
    <property type="nucleotide sequence ID" value="NZ_JBHULI010000025.1"/>
</dbReference>
<evidence type="ECO:0000313" key="3">
    <source>
        <dbReference type="EMBL" id="MFD2533416.1"/>
    </source>
</evidence>
<reference evidence="4" key="1">
    <citation type="journal article" date="2019" name="Int. J. Syst. Evol. Microbiol.">
        <title>The Global Catalogue of Microorganisms (GCM) 10K type strain sequencing project: providing services to taxonomists for standard genome sequencing and annotation.</title>
        <authorList>
            <consortium name="The Broad Institute Genomics Platform"/>
            <consortium name="The Broad Institute Genome Sequencing Center for Infectious Disease"/>
            <person name="Wu L."/>
            <person name="Ma J."/>
        </authorList>
    </citation>
    <scope>NUCLEOTIDE SEQUENCE [LARGE SCALE GENOMIC DNA]</scope>
    <source>
        <strain evidence="4">KCTC 52042</strain>
    </source>
</reference>
<evidence type="ECO:0000256" key="1">
    <source>
        <dbReference type="SAM" id="SignalP"/>
    </source>
</evidence>
<dbReference type="Gene3D" id="2.40.160.60">
    <property type="entry name" value="Outer membrane protein transport protein (OMPP1/FadL/TodX)"/>
    <property type="match status" value="1"/>
</dbReference>
<accession>A0ABW5JNM1</accession>
<sequence>MKKNILFLILIFGVTATTALAQSRHFSAQSLGMGGGGTAYMDGYNANFINPANLMLDIHRPRTTIGFANLGVRAGGSLANIAVYNEYLTTGQLIAGDTRTNMLNDWFGGSSFNNRRMAATVSVTPLGVSHRRSKQAFSLASRVRVTEEFSINKGMAELLTYGLDADKFSDPTPINFSSNTVAFAEVSVGYARQILSLPDLLFAKDVKLYAGIAPKYLYGIYTADMNFNSTLQMTRGDQSSPFTINHQFSYGLKTIGLLSQQLQEYDAAYEADEDADIGDYVKYEGDDIGETQATGFGVDMGATLEMDVSSLPIPLFMNANKTLRLSMSITDLGSLSYDQSASNTYADGEFSYEGAKDEDSFSDFFDNLADSLQNDVYGNFDTEEIDDVKYNLPSMYNFGASLEMNKLLLALDYGIGFNNNGINSKRSVLTLGAQYRFFGFLPIRVGTKIGGYASAAYSAGIGLDFNFLELTVGASTVANSANNGSSAGVAWSGLVLRF</sequence>
<feature type="chain" id="PRO_5046440817" evidence="1">
    <location>
        <begin position="22"/>
        <end position="498"/>
    </location>
</feature>
<dbReference type="EMBL" id="JBHULI010000025">
    <property type="protein sequence ID" value="MFD2533416.1"/>
    <property type="molecule type" value="Genomic_DNA"/>
</dbReference>
<evidence type="ECO:0000259" key="2">
    <source>
        <dbReference type="Pfam" id="PF18990"/>
    </source>
</evidence>
<feature type="signal peptide" evidence="1">
    <location>
        <begin position="1"/>
        <end position="21"/>
    </location>
</feature>
<proteinExistence type="predicted"/>
<gene>
    <name evidence="3" type="ORF">ACFSVN_13255</name>
</gene>
<dbReference type="Pfam" id="PF18990">
    <property type="entry name" value="DUF5723"/>
    <property type="match status" value="1"/>
</dbReference>
<evidence type="ECO:0000313" key="4">
    <source>
        <dbReference type="Proteomes" id="UP001597460"/>
    </source>
</evidence>
<protein>
    <submittedName>
        <fullName evidence="3">DUF5723 family protein</fullName>
    </submittedName>
</protein>
<keyword evidence="1" id="KW-0732">Signal</keyword>
<dbReference type="Proteomes" id="UP001597460">
    <property type="component" value="Unassembled WGS sequence"/>
</dbReference>
<keyword evidence="4" id="KW-1185">Reference proteome</keyword>
<dbReference type="InterPro" id="IPR043781">
    <property type="entry name" value="DUF5723"/>
</dbReference>